<name>A0AAW5JS29_9FIRM</name>
<comment type="caution">
    <text evidence="1">The sequence shown here is derived from an EMBL/GenBank/DDBJ whole genome shotgun (WGS) entry which is preliminary data.</text>
</comment>
<proteinExistence type="predicted"/>
<dbReference type="RefSeq" id="WP_154666644.1">
    <property type="nucleotide sequence ID" value="NZ_JALEQM010000048.1"/>
</dbReference>
<sequence>MEGSKSMELLDYLVELLGCAYLSDLHYRSFPAQQARAVLDIPDGRFPLEQYADAICYLLGEAPLPPDLASAKQALAAALAADRAER</sequence>
<gene>
    <name evidence="1" type="ORF">NE579_06980</name>
</gene>
<dbReference type="Proteomes" id="UP001204562">
    <property type="component" value="Unassembled WGS sequence"/>
</dbReference>
<reference evidence="1" key="1">
    <citation type="submission" date="2022-06" db="EMBL/GenBank/DDBJ databases">
        <title>Isolation of gut microbiota from human fecal samples.</title>
        <authorList>
            <person name="Pamer E.G."/>
            <person name="Barat B."/>
            <person name="Waligurski E."/>
            <person name="Medina S."/>
            <person name="Paddock L."/>
            <person name="Mostad J."/>
        </authorList>
    </citation>
    <scope>NUCLEOTIDE SEQUENCE</scope>
    <source>
        <strain evidence="1">DFI.9.91</strain>
    </source>
</reference>
<accession>A0AAW5JS29</accession>
<evidence type="ECO:0000313" key="1">
    <source>
        <dbReference type="EMBL" id="MCQ4770209.1"/>
    </source>
</evidence>
<evidence type="ECO:0000313" key="2">
    <source>
        <dbReference type="Proteomes" id="UP001204562"/>
    </source>
</evidence>
<dbReference type="EMBL" id="JANFYS010000012">
    <property type="protein sequence ID" value="MCQ4770209.1"/>
    <property type="molecule type" value="Genomic_DNA"/>
</dbReference>
<organism evidence="1 2">
    <name type="scientific">Intestinimonas massiliensis</name>
    <name type="common">ex Afouda et al. 2020</name>
    <dbReference type="NCBI Taxonomy" id="1673721"/>
    <lineage>
        <taxon>Bacteria</taxon>
        <taxon>Bacillati</taxon>
        <taxon>Bacillota</taxon>
        <taxon>Clostridia</taxon>
        <taxon>Eubacteriales</taxon>
        <taxon>Intestinimonas</taxon>
    </lineage>
</organism>
<protein>
    <submittedName>
        <fullName evidence="1">Uncharacterized protein</fullName>
    </submittedName>
</protein>
<dbReference type="AlphaFoldDB" id="A0AAW5JS29"/>